<keyword evidence="2" id="KW-1185">Reference proteome</keyword>
<organism evidence="1 2">
    <name type="scientific">Pisolithus tinctorius Marx 270</name>
    <dbReference type="NCBI Taxonomy" id="870435"/>
    <lineage>
        <taxon>Eukaryota</taxon>
        <taxon>Fungi</taxon>
        <taxon>Dikarya</taxon>
        <taxon>Basidiomycota</taxon>
        <taxon>Agaricomycotina</taxon>
        <taxon>Agaricomycetes</taxon>
        <taxon>Agaricomycetidae</taxon>
        <taxon>Boletales</taxon>
        <taxon>Sclerodermatineae</taxon>
        <taxon>Pisolithaceae</taxon>
        <taxon>Pisolithus</taxon>
    </lineage>
</organism>
<dbReference type="Proteomes" id="UP000054217">
    <property type="component" value="Unassembled WGS sequence"/>
</dbReference>
<dbReference type="InParanoid" id="A0A0C3NCL5"/>
<gene>
    <name evidence="1" type="ORF">M404DRAFT_36205</name>
</gene>
<dbReference type="HOGENOM" id="CLU_634858_0_0_1"/>
<evidence type="ECO:0000313" key="1">
    <source>
        <dbReference type="EMBL" id="KIN93313.1"/>
    </source>
</evidence>
<dbReference type="EMBL" id="KN832183">
    <property type="protein sequence ID" value="KIN93313.1"/>
    <property type="molecule type" value="Genomic_DNA"/>
</dbReference>
<accession>A0A0C3NCL5</accession>
<dbReference type="AlphaFoldDB" id="A0A0C3NCL5"/>
<name>A0A0C3NCL5_PISTI</name>
<reference evidence="2" key="2">
    <citation type="submission" date="2015-01" db="EMBL/GenBank/DDBJ databases">
        <title>Evolutionary Origins and Diversification of the Mycorrhizal Mutualists.</title>
        <authorList>
            <consortium name="DOE Joint Genome Institute"/>
            <consortium name="Mycorrhizal Genomics Consortium"/>
            <person name="Kohler A."/>
            <person name="Kuo A."/>
            <person name="Nagy L.G."/>
            <person name="Floudas D."/>
            <person name="Copeland A."/>
            <person name="Barry K.W."/>
            <person name="Cichocki N."/>
            <person name="Veneault-Fourrey C."/>
            <person name="LaButti K."/>
            <person name="Lindquist E.A."/>
            <person name="Lipzen A."/>
            <person name="Lundell T."/>
            <person name="Morin E."/>
            <person name="Murat C."/>
            <person name="Riley R."/>
            <person name="Ohm R."/>
            <person name="Sun H."/>
            <person name="Tunlid A."/>
            <person name="Henrissat B."/>
            <person name="Grigoriev I.V."/>
            <person name="Hibbett D.S."/>
            <person name="Martin F."/>
        </authorList>
    </citation>
    <scope>NUCLEOTIDE SEQUENCE [LARGE SCALE GENOMIC DNA]</scope>
    <source>
        <strain evidence="2">Marx 270</strain>
    </source>
</reference>
<evidence type="ECO:0000313" key="2">
    <source>
        <dbReference type="Proteomes" id="UP000054217"/>
    </source>
</evidence>
<reference evidence="1 2" key="1">
    <citation type="submission" date="2014-04" db="EMBL/GenBank/DDBJ databases">
        <authorList>
            <consortium name="DOE Joint Genome Institute"/>
            <person name="Kuo A."/>
            <person name="Kohler A."/>
            <person name="Costa M.D."/>
            <person name="Nagy L.G."/>
            <person name="Floudas D."/>
            <person name="Copeland A."/>
            <person name="Barry K.W."/>
            <person name="Cichocki N."/>
            <person name="Veneault-Fourrey C."/>
            <person name="LaButti K."/>
            <person name="Lindquist E.A."/>
            <person name="Lipzen A."/>
            <person name="Lundell T."/>
            <person name="Morin E."/>
            <person name="Murat C."/>
            <person name="Sun H."/>
            <person name="Tunlid A."/>
            <person name="Henrissat B."/>
            <person name="Grigoriev I.V."/>
            <person name="Hibbett D.S."/>
            <person name="Martin F."/>
            <person name="Nordberg H.P."/>
            <person name="Cantor M.N."/>
            <person name="Hua S.X."/>
        </authorList>
    </citation>
    <scope>NUCLEOTIDE SEQUENCE [LARGE SCALE GENOMIC DNA]</scope>
    <source>
        <strain evidence="1 2">Marx 270</strain>
    </source>
</reference>
<proteinExistence type="predicted"/>
<protein>
    <submittedName>
        <fullName evidence="1">Uncharacterized protein</fullName>
    </submittedName>
</protein>
<sequence length="397" mass="44180">MIGDSGTDPALILRRPIGLSLPNTRAVAILLRALSARGSNYALVTTVIRCSACRPTDKFKDNLAKNSWGYSHFWRTYSPVEFPSHSTDSDERSIVPLFQIAHPWAWTRAVQVPDPMTRVEFRKIYDYFKTVLELNVGKDAAIDFFMKLFGAEHLGGLVGNIKFFGTLASLSRTSEGDSEKTPEVNASGSLEGQPRAHGLVAMLPDGPRGIDSCSYLCWLSDMQNTVRAMPPIAKTLGFEFIDVITTGFLRAKTLFDGLVDGGENDADDGGISSLVQEVEKLQEEHDRADDDGERRALEEDITGKVLLVVDRLLKDETVDRNVLSERAEDLQNISERFREVLADQPDERHAHLRRIMVDARARTSKRELYLAARATEETVGRAQQGTVFGLMQTTFVS</sequence>